<keyword evidence="2" id="KW-1185">Reference proteome</keyword>
<sequence>MLACTDRYITFIGKNSHASGNPCDGLNALNAVRIFMDAMDM</sequence>
<gene>
    <name evidence="1" type="ORF">CUESP1_2324</name>
</gene>
<dbReference type="EMBL" id="LT669839">
    <property type="protein sequence ID" value="SHD77678.1"/>
    <property type="molecule type" value="Genomic_DNA"/>
</dbReference>
<dbReference type="InterPro" id="IPR036264">
    <property type="entry name" value="Bact_exopeptidase_dim_dom"/>
</dbReference>
<proteinExistence type="predicted"/>
<reference evidence="1 2" key="1">
    <citation type="submission" date="2016-11" db="EMBL/GenBank/DDBJ databases">
        <authorList>
            <person name="Manzoor S."/>
        </authorList>
    </citation>
    <scope>NUCLEOTIDE SEQUENCE [LARGE SCALE GENOMIC DNA]</scope>
    <source>
        <strain evidence="1">Clostridium ultunense strain Esp</strain>
    </source>
</reference>
<dbReference type="SUPFAM" id="SSF55031">
    <property type="entry name" value="Bacterial exopeptidase dimerisation domain"/>
    <property type="match status" value="1"/>
</dbReference>
<accession>A0A1M4PQF1</accession>
<dbReference type="Proteomes" id="UP000245423">
    <property type="component" value="Chromosome 1"/>
</dbReference>
<dbReference type="AlphaFoldDB" id="A0A1M4PQF1"/>
<organism evidence="1 2">
    <name type="scientific">[Clostridium] ultunense Esp</name>
    <dbReference type="NCBI Taxonomy" id="1288971"/>
    <lineage>
        <taxon>Bacteria</taxon>
        <taxon>Bacillati</taxon>
        <taxon>Bacillota</taxon>
        <taxon>Tissierellia</taxon>
        <taxon>Tissierellales</taxon>
        <taxon>Tepidimicrobiaceae</taxon>
        <taxon>Schnuerera</taxon>
    </lineage>
</organism>
<protein>
    <submittedName>
        <fullName evidence="1">Uncharacterized protein</fullName>
    </submittedName>
</protein>
<name>A0A1M4PQF1_9FIRM</name>
<evidence type="ECO:0000313" key="1">
    <source>
        <dbReference type="EMBL" id="SHD77678.1"/>
    </source>
</evidence>
<evidence type="ECO:0000313" key="2">
    <source>
        <dbReference type="Proteomes" id="UP000245423"/>
    </source>
</evidence>
<dbReference type="Gene3D" id="3.30.70.360">
    <property type="match status" value="1"/>
</dbReference>